<dbReference type="GO" id="GO:0005975">
    <property type="term" value="P:carbohydrate metabolic process"/>
    <property type="evidence" value="ECO:0007669"/>
    <property type="project" value="InterPro"/>
</dbReference>
<proteinExistence type="predicted"/>
<dbReference type="InterPro" id="IPR017853">
    <property type="entry name" value="GH"/>
</dbReference>
<accession>A0A498KKK0</accession>
<sequence length="138" mass="15568">MNWTDLKLNSSIQRAYKKIRGKNFLLHNQDAVNSWFNTNVETYLNDVKFNFIAVSNDVIPGDDCFARKCLTIFLSAFEWCIHIRTSSVMSGILAFLSAKGSPLVINVYPYFAYASDPTNLLLESAQFTETIPVVQDGS</sequence>
<dbReference type="Proteomes" id="UP000290289">
    <property type="component" value="Chromosome 2"/>
</dbReference>
<dbReference type="SUPFAM" id="SSF51445">
    <property type="entry name" value="(Trans)glycosidases"/>
    <property type="match status" value="1"/>
</dbReference>
<protein>
    <submittedName>
        <fullName evidence="1">Uncharacterized protein</fullName>
    </submittedName>
</protein>
<dbReference type="Gene3D" id="3.20.20.80">
    <property type="entry name" value="Glycosidases"/>
    <property type="match status" value="2"/>
</dbReference>
<dbReference type="EMBL" id="RDQH01000328">
    <property type="protein sequence ID" value="RXI06152.1"/>
    <property type="molecule type" value="Genomic_DNA"/>
</dbReference>
<keyword evidence="2" id="KW-1185">Reference proteome</keyword>
<gene>
    <name evidence="1" type="ORF">DVH24_018194</name>
</gene>
<dbReference type="GO" id="GO:0004553">
    <property type="term" value="F:hydrolase activity, hydrolyzing O-glycosyl compounds"/>
    <property type="evidence" value="ECO:0007669"/>
    <property type="project" value="InterPro"/>
</dbReference>
<organism evidence="1 2">
    <name type="scientific">Malus domestica</name>
    <name type="common">Apple</name>
    <name type="synonym">Pyrus malus</name>
    <dbReference type="NCBI Taxonomy" id="3750"/>
    <lineage>
        <taxon>Eukaryota</taxon>
        <taxon>Viridiplantae</taxon>
        <taxon>Streptophyta</taxon>
        <taxon>Embryophyta</taxon>
        <taxon>Tracheophyta</taxon>
        <taxon>Spermatophyta</taxon>
        <taxon>Magnoliopsida</taxon>
        <taxon>eudicotyledons</taxon>
        <taxon>Gunneridae</taxon>
        <taxon>Pentapetalae</taxon>
        <taxon>rosids</taxon>
        <taxon>fabids</taxon>
        <taxon>Rosales</taxon>
        <taxon>Rosaceae</taxon>
        <taxon>Amygdaloideae</taxon>
        <taxon>Maleae</taxon>
        <taxon>Malus</taxon>
    </lineage>
</organism>
<dbReference type="AlphaFoldDB" id="A0A498KKK0"/>
<name>A0A498KKK0_MALDO</name>
<dbReference type="InterPro" id="IPR044965">
    <property type="entry name" value="Glyco_hydro_17_plant"/>
</dbReference>
<evidence type="ECO:0000313" key="2">
    <source>
        <dbReference type="Proteomes" id="UP000290289"/>
    </source>
</evidence>
<comment type="caution">
    <text evidence="1">The sequence shown here is derived from an EMBL/GenBank/DDBJ whole genome shotgun (WGS) entry which is preliminary data.</text>
</comment>
<evidence type="ECO:0000313" key="1">
    <source>
        <dbReference type="EMBL" id="RXI06152.1"/>
    </source>
</evidence>
<dbReference type="STRING" id="3750.A0A498KKK0"/>
<reference evidence="1 2" key="1">
    <citation type="submission" date="2018-10" db="EMBL/GenBank/DDBJ databases">
        <title>A high-quality apple genome assembly.</title>
        <authorList>
            <person name="Hu J."/>
        </authorList>
    </citation>
    <scope>NUCLEOTIDE SEQUENCE [LARGE SCALE GENOMIC DNA]</scope>
    <source>
        <strain evidence="2">cv. HFTH1</strain>
        <tissue evidence="1">Young leaf</tissue>
    </source>
</reference>
<dbReference type="PANTHER" id="PTHR32227">
    <property type="entry name" value="GLUCAN ENDO-1,3-BETA-GLUCOSIDASE BG1-RELATED-RELATED"/>
    <property type="match status" value="1"/>
</dbReference>